<dbReference type="SMART" id="SM00091">
    <property type="entry name" value="PAS"/>
    <property type="match status" value="2"/>
</dbReference>
<dbReference type="Pfam" id="PF00989">
    <property type="entry name" value="PAS"/>
    <property type="match status" value="1"/>
</dbReference>
<feature type="domain" description="PAS" evidence="2">
    <location>
        <begin position="114"/>
        <end position="168"/>
    </location>
</feature>
<dbReference type="Proteomes" id="UP000009026">
    <property type="component" value="Chromosome"/>
</dbReference>
<sequence>MFEHSRDGVLVLDAGQRIVEVNRAAERIFGPRSAYMGQPVAALLPGWRPPESRASADTALRETELAGQRPGGVGPAVYLRVLTLPISGEHETGWVLQLQDMTARLEVEASLRQQKEFFEAVVINSPVAIITITRQFRVLSWNPEATRLFGYTPAEALGKHIFDLVASEPSVLPRRSSRRGRSCCGGACTPSRGGCARMAAWWTWSCGHCPSPWAAGSSASSPSTTTSRTWSARARRLRRPIRPRASSWPR</sequence>
<feature type="region of interest" description="Disordered" evidence="1">
    <location>
        <begin position="213"/>
        <end position="250"/>
    </location>
</feature>
<dbReference type="PROSITE" id="PS50112">
    <property type="entry name" value="PAS"/>
    <property type="match status" value="2"/>
</dbReference>
<dbReference type="NCBIfam" id="TIGR00229">
    <property type="entry name" value="sensory_box"/>
    <property type="match status" value="2"/>
</dbReference>
<dbReference type="InterPro" id="IPR052155">
    <property type="entry name" value="Biofilm_reg_signaling"/>
</dbReference>
<dbReference type="PANTHER" id="PTHR44757">
    <property type="entry name" value="DIGUANYLATE CYCLASE DGCP"/>
    <property type="match status" value="1"/>
</dbReference>
<organism evidence="3 4">
    <name type="scientific">Pseudomyxococcus hansupus</name>
    <dbReference type="NCBI Taxonomy" id="1297742"/>
    <lineage>
        <taxon>Bacteria</taxon>
        <taxon>Pseudomonadati</taxon>
        <taxon>Myxococcota</taxon>
        <taxon>Myxococcia</taxon>
        <taxon>Myxococcales</taxon>
        <taxon>Cystobacterineae</taxon>
        <taxon>Myxococcaceae</taxon>
        <taxon>Pseudomyxococcus</taxon>
    </lineage>
</organism>
<dbReference type="GO" id="GO:0006355">
    <property type="term" value="P:regulation of DNA-templated transcription"/>
    <property type="evidence" value="ECO:0007669"/>
    <property type="project" value="InterPro"/>
</dbReference>
<gene>
    <name evidence="3" type="ORF">A176_004731</name>
</gene>
<dbReference type="Pfam" id="PF13188">
    <property type="entry name" value="PAS_8"/>
    <property type="match status" value="1"/>
</dbReference>
<reference evidence="3 4" key="1">
    <citation type="journal article" date="2016" name="PLoS ONE">
        <title>Complete Genome Sequence and Comparative Genomics of a Novel Myxobacterium Myxococcus hansupus.</title>
        <authorList>
            <person name="Sharma G."/>
            <person name="Narwani T."/>
            <person name="Subramanian S."/>
        </authorList>
    </citation>
    <scope>NUCLEOTIDE SEQUENCE [LARGE SCALE GENOMIC DNA]</scope>
    <source>
        <strain evidence="4">mixupus</strain>
    </source>
</reference>
<keyword evidence="3" id="KW-0808">Transferase</keyword>
<dbReference type="InterPro" id="IPR000014">
    <property type="entry name" value="PAS"/>
</dbReference>
<feature type="compositionally biased region" description="Basic residues" evidence="1">
    <location>
        <begin position="233"/>
        <end position="242"/>
    </location>
</feature>
<feature type="compositionally biased region" description="Low complexity" evidence="1">
    <location>
        <begin position="213"/>
        <end position="232"/>
    </location>
</feature>
<dbReference type="InterPro" id="IPR035965">
    <property type="entry name" value="PAS-like_dom_sf"/>
</dbReference>
<dbReference type="PATRIC" id="fig|1297742.4.peg.4778"/>
<keyword evidence="4" id="KW-1185">Reference proteome</keyword>
<dbReference type="AlphaFoldDB" id="A0A0H4WYE3"/>
<keyword evidence="3" id="KW-0418">Kinase</keyword>
<evidence type="ECO:0000256" key="1">
    <source>
        <dbReference type="SAM" id="MobiDB-lite"/>
    </source>
</evidence>
<dbReference type="GO" id="GO:0016301">
    <property type="term" value="F:kinase activity"/>
    <property type="evidence" value="ECO:0007669"/>
    <property type="project" value="UniProtKB-KW"/>
</dbReference>
<dbReference type="SUPFAM" id="SSF55785">
    <property type="entry name" value="PYP-like sensor domain (PAS domain)"/>
    <property type="match status" value="2"/>
</dbReference>
<evidence type="ECO:0000313" key="3">
    <source>
        <dbReference type="EMBL" id="AKQ67819.1"/>
    </source>
</evidence>
<name>A0A0H4WYE3_9BACT</name>
<evidence type="ECO:0000313" key="4">
    <source>
        <dbReference type="Proteomes" id="UP000009026"/>
    </source>
</evidence>
<protein>
    <submittedName>
        <fullName evidence="3">Signal transduction histidine kinase</fullName>
    </submittedName>
</protein>
<dbReference type="CDD" id="cd00130">
    <property type="entry name" value="PAS"/>
    <property type="match status" value="2"/>
</dbReference>
<feature type="domain" description="PAS" evidence="2">
    <location>
        <begin position="1"/>
        <end position="30"/>
    </location>
</feature>
<dbReference type="PANTHER" id="PTHR44757:SF2">
    <property type="entry name" value="BIOFILM ARCHITECTURE MAINTENANCE PROTEIN MBAA"/>
    <property type="match status" value="1"/>
</dbReference>
<dbReference type="EMBL" id="CP012109">
    <property type="protein sequence ID" value="AKQ67819.1"/>
    <property type="molecule type" value="Genomic_DNA"/>
</dbReference>
<dbReference type="InterPro" id="IPR013767">
    <property type="entry name" value="PAS_fold"/>
</dbReference>
<dbReference type="STRING" id="1297742.A176_004731"/>
<dbReference type="Gene3D" id="3.30.450.20">
    <property type="entry name" value="PAS domain"/>
    <property type="match status" value="2"/>
</dbReference>
<accession>A0A0H4WYE3</accession>
<dbReference type="KEGG" id="mym:A176_004731"/>
<evidence type="ECO:0000259" key="2">
    <source>
        <dbReference type="PROSITE" id="PS50112"/>
    </source>
</evidence>
<proteinExistence type="predicted"/>